<dbReference type="Proteomes" id="UP000020467">
    <property type="component" value="Unassembled WGS sequence"/>
</dbReference>
<dbReference type="Gene3D" id="3.40.50.720">
    <property type="entry name" value="NAD(P)-binding Rossmann-like Domain"/>
    <property type="match status" value="1"/>
</dbReference>
<dbReference type="STRING" id="1445577.A0A010Q9L2"/>
<dbReference type="FunFam" id="3.40.50.720:FF:000084">
    <property type="entry name" value="Short-chain dehydrogenase reductase"/>
    <property type="match status" value="1"/>
</dbReference>
<accession>A0A010Q9L2</accession>
<dbReference type="PRINTS" id="PR00081">
    <property type="entry name" value="GDHRDH"/>
</dbReference>
<organism evidence="4 5">
    <name type="scientific">Colletotrichum fioriniae PJ7</name>
    <dbReference type="NCBI Taxonomy" id="1445577"/>
    <lineage>
        <taxon>Eukaryota</taxon>
        <taxon>Fungi</taxon>
        <taxon>Dikarya</taxon>
        <taxon>Ascomycota</taxon>
        <taxon>Pezizomycotina</taxon>
        <taxon>Sordariomycetes</taxon>
        <taxon>Hypocreomycetidae</taxon>
        <taxon>Glomerellales</taxon>
        <taxon>Glomerellaceae</taxon>
        <taxon>Colletotrichum</taxon>
        <taxon>Colletotrichum acutatum species complex</taxon>
    </lineage>
</organism>
<dbReference type="eggNOG" id="KOG0725">
    <property type="taxonomic scope" value="Eukaryota"/>
</dbReference>
<evidence type="ECO:0000313" key="4">
    <source>
        <dbReference type="EMBL" id="EXF73365.1"/>
    </source>
</evidence>
<dbReference type="PROSITE" id="PS00061">
    <property type="entry name" value="ADH_SHORT"/>
    <property type="match status" value="1"/>
</dbReference>
<dbReference type="EMBL" id="JARH01001068">
    <property type="protein sequence ID" value="EXF73365.1"/>
    <property type="molecule type" value="Genomic_DNA"/>
</dbReference>
<reference evidence="4 5" key="1">
    <citation type="submission" date="2014-02" db="EMBL/GenBank/DDBJ databases">
        <title>The genome sequence of Colletotrichum fioriniae PJ7.</title>
        <authorList>
            <person name="Baroncelli R."/>
            <person name="Thon M.R."/>
        </authorList>
    </citation>
    <scope>NUCLEOTIDE SEQUENCE [LARGE SCALE GENOMIC DNA]</scope>
    <source>
        <strain evidence="4 5">PJ7</strain>
    </source>
</reference>
<dbReference type="Pfam" id="PF13561">
    <property type="entry name" value="adh_short_C2"/>
    <property type="match status" value="1"/>
</dbReference>
<proteinExistence type="inferred from homology"/>
<sequence length="278" mass="29657">MSPPVHAPTSSRGTMTNKVALVSGSSKGIGAGIAMELSSRGASIILNYPWDSLKQECEATGAKLQTDWIAVCADLTSDDGPEELVRQAIAKFGHIDILVSNAGYVPIAHLWDADLTMWDQAMNLNARGAFALVKAALPHLTPYKPADPPNMSGAIGGSRIIMVGSAASRVPKPTQGIYAATKGALDAILRVWAKELPPKYGCTVNMVAPGPVLTESFLEHFSPEEWEGLRELFIRDTPVEGGAASIEDVAWAVAFLAEERSRFINGEYMFVTGGVSMQ</sequence>
<protein>
    <submittedName>
        <fullName evidence="4">3-oxoacyl-(Acyl-carrier protein) reductase</fullName>
    </submittedName>
</protein>
<gene>
    <name evidence="4" type="ORF">CFIO01_07909</name>
</gene>
<evidence type="ECO:0000256" key="1">
    <source>
        <dbReference type="ARBA" id="ARBA00006484"/>
    </source>
</evidence>
<dbReference type="OrthoDB" id="47007at2759"/>
<dbReference type="HOGENOM" id="CLU_010194_1_3_1"/>
<keyword evidence="2" id="KW-0521">NADP</keyword>
<dbReference type="KEGG" id="cfj:CFIO01_07909"/>
<dbReference type="GO" id="GO:0016614">
    <property type="term" value="F:oxidoreductase activity, acting on CH-OH group of donors"/>
    <property type="evidence" value="ECO:0007669"/>
    <property type="project" value="UniProtKB-ARBA"/>
</dbReference>
<comment type="caution">
    <text evidence="4">The sequence shown here is derived from an EMBL/GenBank/DDBJ whole genome shotgun (WGS) entry which is preliminary data.</text>
</comment>
<dbReference type="PANTHER" id="PTHR48107">
    <property type="entry name" value="NADPH-DEPENDENT ALDEHYDE REDUCTASE-LIKE PROTEIN, CHLOROPLASTIC-RELATED"/>
    <property type="match status" value="1"/>
</dbReference>
<dbReference type="CDD" id="cd05233">
    <property type="entry name" value="SDR_c"/>
    <property type="match status" value="1"/>
</dbReference>
<dbReference type="SUPFAM" id="SSF51735">
    <property type="entry name" value="NAD(P)-binding Rossmann-fold domains"/>
    <property type="match status" value="1"/>
</dbReference>
<keyword evidence="3" id="KW-0560">Oxidoreductase</keyword>
<name>A0A010Q9L2_9PEZI</name>
<comment type="similarity">
    <text evidence="1">Belongs to the short-chain dehydrogenases/reductases (SDR) family.</text>
</comment>
<dbReference type="AlphaFoldDB" id="A0A010Q9L2"/>
<evidence type="ECO:0000256" key="2">
    <source>
        <dbReference type="ARBA" id="ARBA00022857"/>
    </source>
</evidence>
<dbReference type="PANTHER" id="PTHR48107:SF7">
    <property type="entry name" value="RE15974P"/>
    <property type="match status" value="1"/>
</dbReference>
<evidence type="ECO:0000313" key="5">
    <source>
        <dbReference type="Proteomes" id="UP000020467"/>
    </source>
</evidence>
<evidence type="ECO:0000256" key="3">
    <source>
        <dbReference type="ARBA" id="ARBA00023002"/>
    </source>
</evidence>
<keyword evidence="5" id="KW-1185">Reference proteome</keyword>
<dbReference type="InterPro" id="IPR020904">
    <property type="entry name" value="Sc_DH/Rdtase_CS"/>
</dbReference>
<dbReference type="InterPro" id="IPR002347">
    <property type="entry name" value="SDR_fam"/>
</dbReference>
<dbReference type="InterPro" id="IPR036291">
    <property type="entry name" value="NAD(P)-bd_dom_sf"/>
</dbReference>